<accession>A0ABY6Z6V3</accession>
<dbReference type="EMBL" id="CP104064">
    <property type="protein sequence ID" value="WAH38622.1"/>
    <property type="molecule type" value="Genomic_DNA"/>
</dbReference>
<organism evidence="1 2">
    <name type="scientific">Alicyclobacillus dauci</name>
    <dbReference type="NCBI Taxonomy" id="1475485"/>
    <lineage>
        <taxon>Bacteria</taxon>
        <taxon>Bacillati</taxon>
        <taxon>Bacillota</taxon>
        <taxon>Bacilli</taxon>
        <taxon>Bacillales</taxon>
        <taxon>Alicyclobacillaceae</taxon>
        <taxon>Alicyclobacillus</taxon>
    </lineage>
</organism>
<evidence type="ECO:0000313" key="1">
    <source>
        <dbReference type="EMBL" id="WAH38622.1"/>
    </source>
</evidence>
<proteinExistence type="predicted"/>
<protein>
    <submittedName>
        <fullName evidence="1">Uncharacterized protein</fullName>
    </submittedName>
</protein>
<reference evidence="1" key="1">
    <citation type="submission" date="2022-08" db="EMBL/GenBank/DDBJ databases">
        <title>Alicyclobacillus dauci DSM2870, complete genome.</title>
        <authorList>
            <person name="Wang Q."/>
            <person name="Cai R."/>
            <person name="Wang Z."/>
        </authorList>
    </citation>
    <scope>NUCLEOTIDE SEQUENCE</scope>
    <source>
        <strain evidence="1">DSM 28700</strain>
    </source>
</reference>
<evidence type="ECO:0000313" key="2">
    <source>
        <dbReference type="Proteomes" id="UP001164803"/>
    </source>
</evidence>
<gene>
    <name evidence="1" type="ORF">NZD86_09130</name>
</gene>
<sequence>MADTSTTASPRQAVKWQAILQGGQKLTGGTGSNFDVNVSAVTVPLVELFTVSGTTFSDTMYVANGKETWYENGKEWTATFPLEYTLQDGSTLTITRNSDSAGDLTYTQQ</sequence>
<name>A0ABY6Z6V3_9BACL</name>
<dbReference type="RefSeq" id="WP_268046210.1">
    <property type="nucleotide sequence ID" value="NZ_CP104064.1"/>
</dbReference>
<keyword evidence="2" id="KW-1185">Reference proteome</keyword>
<dbReference type="Proteomes" id="UP001164803">
    <property type="component" value="Chromosome"/>
</dbReference>